<dbReference type="InterPro" id="IPR015897">
    <property type="entry name" value="CHK_kinase-like"/>
</dbReference>
<evidence type="ECO:0000259" key="1">
    <source>
        <dbReference type="SMART" id="SM00587"/>
    </source>
</evidence>
<comment type="caution">
    <text evidence="2">The sequence shown here is derived from an EMBL/GenBank/DDBJ whole genome shotgun (WGS) entry which is preliminary data.</text>
</comment>
<dbReference type="PANTHER" id="PTHR11012">
    <property type="entry name" value="PROTEIN KINASE-LIKE DOMAIN-CONTAINING"/>
    <property type="match status" value="1"/>
</dbReference>
<organism evidence="2 3">
    <name type="scientific">Actinocorallia longicatena</name>
    <dbReference type="NCBI Taxonomy" id="111803"/>
    <lineage>
        <taxon>Bacteria</taxon>
        <taxon>Bacillati</taxon>
        <taxon>Actinomycetota</taxon>
        <taxon>Actinomycetes</taxon>
        <taxon>Streptosporangiales</taxon>
        <taxon>Thermomonosporaceae</taxon>
        <taxon>Actinocorallia</taxon>
    </lineage>
</organism>
<dbReference type="RefSeq" id="WP_344831936.1">
    <property type="nucleotide sequence ID" value="NZ_BAAAUV010000012.1"/>
</dbReference>
<reference evidence="3" key="1">
    <citation type="journal article" date="2019" name="Int. J. Syst. Evol. Microbiol.">
        <title>The Global Catalogue of Microorganisms (GCM) 10K type strain sequencing project: providing services to taxonomists for standard genome sequencing and annotation.</title>
        <authorList>
            <consortium name="The Broad Institute Genomics Platform"/>
            <consortium name="The Broad Institute Genome Sequencing Center for Infectious Disease"/>
            <person name="Wu L."/>
            <person name="Ma J."/>
        </authorList>
    </citation>
    <scope>NUCLEOTIDE SEQUENCE [LARGE SCALE GENOMIC DNA]</scope>
    <source>
        <strain evidence="3">JCM 9377</strain>
    </source>
</reference>
<evidence type="ECO:0000313" key="2">
    <source>
        <dbReference type="EMBL" id="GAA3221660.1"/>
    </source>
</evidence>
<dbReference type="EMBL" id="BAAAUV010000012">
    <property type="protein sequence ID" value="GAA3221660.1"/>
    <property type="molecule type" value="Genomic_DNA"/>
</dbReference>
<dbReference type="SUPFAM" id="SSF56112">
    <property type="entry name" value="Protein kinase-like (PK-like)"/>
    <property type="match status" value="1"/>
</dbReference>
<sequence length="351" mass="37754">MSKAITVAADLTAEWLTDVLAPHLDGAEITAVTARPVGTGQVSDSLRLHLTYDRPAPLAATIIAKIPAAAEASRAAAKAVRTYEVEASFYAQIAGTLDASVPACYFSAYDAEDDRYVVLLDDLAPAEPGDQIAGITPEEAAAAVDEMAVLHATGWNDPDLAALPWLNRNDAEASAFTAAMVTVLYDEFKARYASRLEPQVIELIERFLPSLGNYLVQEAAASTLAHGDFRADNLLFGGARPVILDWQTCAFGPGGGDLAYFLGSSLPVQARRDHEEALVRRHHSGLTARGVSVSWDDCWDAYRRYAFHGVIMGIGASTLVERTARGDDMFCTMITRHAHHALDLDALSLLP</sequence>
<dbReference type="InterPro" id="IPR011009">
    <property type="entry name" value="Kinase-like_dom_sf"/>
</dbReference>
<name>A0ABP6QH21_9ACTN</name>
<protein>
    <recommendedName>
        <fullName evidence="1">CHK kinase-like domain-containing protein</fullName>
    </recommendedName>
</protein>
<accession>A0ABP6QH21</accession>
<dbReference type="InterPro" id="IPR004119">
    <property type="entry name" value="EcKL"/>
</dbReference>
<keyword evidence="3" id="KW-1185">Reference proteome</keyword>
<dbReference type="Pfam" id="PF02958">
    <property type="entry name" value="EcKL"/>
    <property type="match status" value="1"/>
</dbReference>
<proteinExistence type="predicted"/>
<dbReference type="Gene3D" id="3.90.1200.10">
    <property type="match status" value="1"/>
</dbReference>
<gene>
    <name evidence="2" type="ORF">GCM10010468_46940</name>
</gene>
<dbReference type="Proteomes" id="UP001501237">
    <property type="component" value="Unassembled WGS sequence"/>
</dbReference>
<feature type="domain" description="CHK kinase-like" evidence="1">
    <location>
        <begin position="118"/>
        <end position="292"/>
    </location>
</feature>
<dbReference type="SMART" id="SM00587">
    <property type="entry name" value="CHK"/>
    <property type="match status" value="1"/>
</dbReference>
<dbReference type="PANTHER" id="PTHR11012:SF30">
    <property type="entry name" value="PROTEIN KINASE-LIKE DOMAIN-CONTAINING"/>
    <property type="match status" value="1"/>
</dbReference>
<evidence type="ECO:0000313" key="3">
    <source>
        <dbReference type="Proteomes" id="UP001501237"/>
    </source>
</evidence>